<keyword evidence="6" id="KW-1185">Reference proteome</keyword>
<dbReference type="RefSeq" id="WP_151866934.1">
    <property type="nucleotide sequence ID" value="NZ_WBZB01000051.1"/>
</dbReference>
<dbReference type="InterPro" id="IPR050570">
    <property type="entry name" value="Cell_wall_metabolism_enzyme"/>
</dbReference>
<dbReference type="Gene3D" id="2.70.70.10">
    <property type="entry name" value="Glucose Permease (Domain IIA)"/>
    <property type="match status" value="1"/>
</dbReference>
<evidence type="ECO:0000256" key="1">
    <source>
        <dbReference type="ARBA" id="ARBA00022729"/>
    </source>
</evidence>
<gene>
    <name evidence="5" type="ORF">F8153_13785</name>
</gene>
<dbReference type="PANTHER" id="PTHR21666">
    <property type="entry name" value="PEPTIDASE-RELATED"/>
    <property type="match status" value="1"/>
</dbReference>
<comment type="caution">
    <text evidence="5">The sequence shown here is derived from an EMBL/GenBank/DDBJ whole genome shotgun (WGS) entry which is preliminary data.</text>
</comment>
<keyword evidence="3" id="KW-1133">Transmembrane helix</keyword>
<keyword evidence="3" id="KW-0472">Membrane</keyword>
<reference evidence="5 6" key="1">
    <citation type="submission" date="2019-10" db="EMBL/GenBank/DDBJ databases">
        <title>Alkaliphilus serpentinus sp. nov. and Alkaliphilus pronyensis sp. nov., two novel anaerobic alkaliphilic species isolated from the serpentinized-hosted hydrothermal field of the Prony Bay (New Caledonia).</title>
        <authorList>
            <person name="Postec A."/>
        </authorList>
    </citation>
    <scope>NUCLEOTIDE SEQUENCE [LARGE SCALE GENOMIC DNA]</scope>
    <source>
        <strain evidence="5 6">LacT</strain>
    </source>
</reference>
<feature type="compositionally biased region" description="Polar residues" evidence="2">
    <location>
        <begin position="84"/>
        <end position="106"/>
    </location>
</feature>
<accession>A0A833HLS6</accession>
<feature type="region of interest" description="Disordered" evidence="2">
    <location>
        <begin position="76"/>
        <end position="106"/>
    </location>
</feature>
<dbReference type="InterPro" id="IPR011055">
    <property type="entry name" value="Dup_hybrid_motif"/>
</dbReference>
<dbReference type="AlphaFoldDB" id="A0A833HLS6"/>
<dbReference type="EMBL" id="WBZB01000051">
    <property type="protein sequence ID" value="KAB3526668.1"/>
    <property type="molecule type" value="Genomic_DNA"/>
</dbReference>
<protein>
    <submittedName>
        <fullName evidence="5">M23 family metallopeptidase</fullName>
    </submittedName>
</protein>
<dbReference type="OrthoDB" id="9801106at2"/>
<dbReference type="InterPro" id="IPR016047">
    <property type="entry name" value="M23ase_b-sheet_dom"/>
</dbReference>
<organism evidence="5 6">
    <name type="scientific">Alkaliphilus serpentinus</name>
    <dbReference type="NCBI Taxonomy" id="1482731"/>
    <lineage>
        <taxon>Bacteria</taxon>
        <taxon>Bacillati</taxon>
        <taxon>Bacillota</taxon>
        <taxon>Clostridia</taxon>
        <taxon>Peptostreptococcales</taxon>
        <taxon>Natronincolaceae</taxon>
        <taxon>Alkaliphilus</taxon>
    </lineage>
</organism>
<keyword evidence="3" id="KW-0812">Transmembrane</keyword>
<feature type="transmembrane region" description="Helical" evidence="3">
    <location>
        <begin position="25"/>
        <end position="44"/>
    </location>
</feature>
<dbReference type="GO" id="GO:0004222">
    <property type="term" value="F:metalloendopeptidase activity"/>
    <property type="evidence" value="ECO:0007669"/>
    <property type="project" value="TreeGrafter"/>
</dbReference>
<keyword evidence="1" id="KW-0732">Signal</keyword>
<sequence>MSFENNNNDKKDSKRSLYNILDKEGFYIILFLCVCIVAVTAIWVSNQDNNYDLAEEDPRIEDPDVTLVEDPGEEDLATDEVANEPNTNNEATGQENTTANQTQDVNATNQVNQEVEEEDEMKEEDMATSAQPTVYNMMMPVVGNLGLPFAEDRLVFHKTLEQWSTNKGIDIHGEEGAAVRAALEGEVIEIVNDTIMGITITIMHDEDLLTRYSNLSTDAMVKVGDYVKKGQVISGVGKTSSIKAVEGSLLHFQVIYDGRHVNPENYLPKFNN</sequence>
<name>A0A833HLS6_9FIRM</name>
<evidence type="ECO:0000313" key="5">
    <source>
        <dbReference type="EMBL" id="KAB3526668.1"/>
    </source>
</evidence>
<dbReference type="SUPFAM" id="SSF51261">
    <property type="entry name" value="Duplicated hybrid motif"/>
    <property type="match status" value="1"/>
</dbReference>
<evidence type="ECO:0000256" key="2">
    <source>
        <dbReference type="SAM" id="MobiDB-lite"/>
    </source>
</evidence>
<dbReference type="Pfam" id="PF01551">
    <property type="entry name" value="Peptidase_M23"/>
    <property type="match status" value="1"/>
</dbReference>
<dbReference type="Proteomes" id="UP000465601">
    <property type="component" value="Unassembled WGS sequence"/>
</dbReference>
<evidence type="ECO:0000256" key="3">
    <source>
        <dbReference type="SAM" id="Phobius"/>
    </source>
</evidence>
<proteinExistence type="predicted"/>
<dbReference type="PANTHER" id="PTHR21666:SF289">
    <property type="entry name" value="L-ALA--D-GLU ENDOPEPTIDASE"/>
    <property type="match status" value="1"/>
</dbReference>
<dbReference type="CDD" id="cd12797">
    <property type="entry name" value="M23_peptidase"/>
    <property type="match status" value="1"/>
</dbReference>
<feature type="domain" description="M23ase beta-sheet core" evidence="4">
    <location>
        <begin position="165"/>
        <end position="263"/>
    </location>
</feature>
<evidence type="ECO:0000313" key="6">
    <source>
        <dbReference type="Proteomes" id="UP000465601"/>
    </source>
</evidence>
<evidence type="ECO:0000259" key="4">
    <source>
        <dbReference type="Pfam" id="PF01551"/>
    </source>
</evidence>